<dbReference type="EMBL" id="RXOC01000008">
    <property type="protein sequence ID" value="RXF69094.1"/>
    <property type="molecule type" value="Genomic_DNA"/>
</dbReference>
<gene>
    <name evidence="1" type="ORF">EKH83_13140</name>
</gene>
<dbReference type="AlphaFoldDB" id="A0A4Q0M7R5"/>
<protein>
    <submittedName>
        <fullName evidence="1">Nucleotide-diphospho-sugar transferase</fullName>
    </submittedName>
</protein>
<keyword evidence="1" id="KW-0808">Transferase</keyword>
<reference evidence="1 2" key="1">
    <citation type="submission" date="2018-12" db="EMBL/GenBank/DDBJ databases">
        <title>The Draft Genome Sequence of the Soil Bacterium Pedobacter tournemirensis R1.</title>
        <authorList>
            <person name="He J."/>
        </authorList>
    </citation>
    <scope>NUCLEOTIDE SEQUENCE [LARGE SCALE GENOMIC DNA]</scope>
    <source>
        <strain evidence="1 2">R1</strain>
    </source>
</reference>
<evidence type="ECO:0000313" key="1">
    <source>
        <dbReference type="EMBL" id="RXF69094.1"/>
    </source>
</evidence>
<comment type="caution">
    <text evidence="1">The sequence shown here is derived from an EMBL/GenBank/DDBJ whole genome shotgun (WGS) entry which is preliminary data.</text>
</comment>
<sequence>MTALTSYKSKSPVLFIAFNRPDTTLRVFEKIREAKPSKLYFACDGARKNKIEDIELCKETRDIIRYVDWDCELKALYQEKNLGCKYAVSSAITWFFEHEEEGIILEDDCLPSNDFFRFCDIMLDKYRNDTRIRHITGCNLQYGKKWGPASYYFSNNVHVWGWACWKRVWIDYDVELSKYQQEEVEEQFSKIFNEPLLVESWKDIFQKLKRNEIDTWDYQLGITNFFNNGLGIIPNVNMISNIGFRADGTHTFTETDPNSNIPHQKLPDVILHPKYILPEKKADIFTWNNDFDIEGRQKSQLKRQGKLINKFKKWFR</sequence>
<accession>A0A4Q0M7R5</accession>
<dbReference type="Gene3D" id="3.90.550.10">
    <property type="entry name" value="Spore Coat Polysaccharide Biosynthesis Protein SpsA, Chain A"/>
    <property type="match status" value="1"/>
</dbReference>
<dbReference type="RefSeq" id="WP_128769902.1">
    <property type="nucleotide sequence ID" value="NZ_RXOC01000008.1"/>
</dbReference>
<proteinExistence type="predicted"/>
<dbReference type="Proteomes" id="UP000290848">
    <property type="component" value="Unassembled WGS sequence"/>
</dbReference>
<organism evidence="1 2">
    <name type="scientific">Arcticibacter tournemirensis</name>
    <dbReference type="NCBI Taxonomy" id="699437"/>
    <lineage>
        <taxon>Bacteria</taxon>
        <taxon>Pseudomonadati</taxon>
        <taxon>Bacteroidota</taxon>
        <taxon>Sphingobacteriia</taxon>
        <taxon>Sphingobacteriales</taxon>
        <taxon>Sphingobacteriaceae</taxon>
        <taxon>Arcticibacter</taxon>
    </lineage>
</organism>
<dbReference type="InterPro" id="IPR029044">
    <property type="entry name" value="Nucleotide-diphossugar_trans"/>
</dbReference>
<name>A0A4Q0M7R5_9SPHI</name>
<dbReference type="SUPFAM" id="SSF53448">
    <property type="entry name" value="Nucleotide-diphospho-sugar transferases"/>
    <property type="match status" value="1"/>
</dbReference>
<evidence type="ECO:0000313" key="2">
    <source>
        <dbReference type="Proteomes" id="UP000290848"/>
    </source>
</evidence>
<dbReference type="GO" id="GO:0016740">
    <property type="term" value="F:transferase activity"/>
    <property type="evidence" value="ECO:0007669"/>
    <property type="project" value="UniProtKB-KW"/>
</dbReference>